<keyword evidence="1" id="KW-0378">Hydrolase</keyword>
<organism evidence="1 2">
    <name type="scientific">Echinicola arenosa</name>
    <dbReference type="NCBI Taxonomy" id="2774144"/>
    <lineage>
        <taxon>Bacteria</taxon>
        <taxon>Pseudomonadati</taxon>
        <taxon>Bacteroidota</taxon>
        <taxon>Cytophagia</taxon>
        <taxon>Cytophagales</taxon>
        <taxon>Cyclobacteriaceae</taxon>
        <taxon>Echinicola</taxon>
    </lineage>
</organism>
<gene>
    <name evidence="1" type="ORF">IFO69_09615</name>
</gene>
<reference evidence="1 2" key="1">
    <citation type="submission" date="2020-09" db="EMBL/GenBank/DDBJ databases">
        <title>Echinicola sp. CAU 1574 isolated from sand of Sido Beach.</title>
        <authorList>
            <person name="Kim W."/>
        </authorList>
    </citation>
    <scope>NUCLEOTIDE SEQUENCE [LARGE SCALE GENOMIC DNA]</scope>
    <source>
        <strain evidence="1 2">CAU 1574</strain>
    </source>
</reference>
<sequence length="548" mass="62805">MRLGSFDKVLVFSFLIFVWSCEGMAQVVHRERPEKWNELVLGGRFLDRFDKISPIGELVDSVWGAANVIPRYMENGIEDKEWSYWGGNIVYGKDQKYHLFICRWPESSSKGHMEWPNSTVVHAVCDNSEGPFEVVEEIGKGHNPEIFQLQDGRFIIYVIDGYYISENLGGPWEYGQFEFDPRDRPIIEGLSNLSFARREDGSYLMVCRGGGIWLSKDGLSSYQQLTNERVYPPVDGRFEDPVIWKDHIQYHMIVNDWLGRIAFYLRSKDGVHWKTDPGEAYQPGITVYKDGVEEDWFKYERLKIFQDGLGRAVQANFAVIDTLKHEDKPGDNHSSKNIGIPLTVGRQIELLNKKITENTREILVIVKAEPGFDPKTDMDFSSLRFGASEVINFGGGSVLLDTKERGEDLILIFEAEGHAFNEDNFAGKLLGKDAQGKLLFGYSRLPWVNYLEPMLSTTRPRQIDQENKWEIEVMNFGQVSSEKTSLKLEVKIKDEWQLFGDAQVRTLNPFEKETVIIMGNNGKSIKLGDTCRVVINNNTKSQELFVME</sequence>
<dbReference type="Gene3D" id="2.115.10.20">
    <property type="entry name" value="Glycosyl hydrolase domain, family 43"/>
    <property type="match status" value="1"/>
</dbReference>
<evidence type="ECO:0000313" key="2">
    <source>
        <dbReference type="Proteomes" id="UP000647133"/>
    </source>
</evidence>
<dbReference type="CDD" id="cd08994">
    <property type="entry name" value="GH43_62_32_68_117_130-like"/>
    <property type="match status" value="1"/>
</dbReference>
<dbReference type="RefSeq" id="WP_192009896.1">
    <property type="nucleotide sequence ID" value="NZ_JACYTQ010000003.1"/>
</dbReference>
<name>A0ABR9AJR4_9BACT</name>
<dbReference type="InterPro" id="IPR036278">
    <property type="entry name" value="Sialidase_sf"/>
</dbReference>
<dbReference type="Proteomes" id="UP000647133">
    <property type="component" value="Unassembled WGS sequence"/>
</dbReference>
<accession>A0ABR9AJR4</accession>
<dbReference type="SUPFAM" id="SSF50939">
    <property type="entry name" value="Sialidases"/>
    <property type="match status" value="1"/>
</dbReference>
<protein>
    <submittedName>
        <fullName evidence="1">Glycoside hydrolase family protein</fullName>
    </submittedName>
</protein>
<keyword evidence="2" id="KW-1185">Reference proteome</keyword>
<evidence type="ECO:0000313" key="1">
    <source>
        <dbReference type="EMBL" id="MBD8489001.1"/>
    </source>
</evidence>
<dbReference type="EMBL" id="JACYTQ010000003">
    <property type="protein sequence ID" value="MBD8489001.1"/>
    <property type="molecule type" value="Genomic_DNA"/>
</dbReference>
<comment type="caution">
    <text evidence="1">The sequence shown here is derived from an EMBL/GenBank/DDBJ whole genome shotgun (WGS) entry which is preliminary data.</text>
</comment>
<dbReference type="GO" id="GO:0016787">
    <property type="term" value="F:hydrolase activity"/>
    <property type="evidence" value="ECO:0007669"/>
    <property type="project" value="UniProtKB-KW"/>
</dbReference>
<proteinExistence type="predicted"/>
<dbReference type="InterPro" id="IPR023296">
    <property type="entry name" value="Glyco_hydro_beta-prop_sf"/>
</dbReference>